<dbReference type="FunFam" id="2.40.110.10:FF:000002">
    <property type="entry name" value="Acyl-CoA dehydrogenase fadE12"/>
    <property type="match status" value="1"/>
</dbReference>
<dbReference type="Pfam" id="PF02770">
    <property type="entry name" value="Acyl-CoA_dh_M"/>
    <property type="match status" value="1"/>
</dbReference>
<protein>
    <submittedName>
        <fullName evidence="9">Acyl-CoA dehydrogenase</fullName>
    </submittedName>
</protein>
<feature type="domain" description="Acyl-CoA dehydrogenase/oxidase N-terminal" evidence="8">
    <location>
        <begin position="6"/>
        <end position="118"/>
    </location>
</feature>
<keyword evidence="4" id="KW-0274">FAD</keyword>
<sequence>MNFTPTEEQNMLRAAIAKIVQSQCTSEKVRQWDRDGIFPEDVYSAMVKAGLISMVVPAEYGGMGSPMSDCIILYEEVAKPSVDFATRVALQAWGSSILADVASDELKRAILPSVAKGDMKLSFSLTEPGSGSDAASLSTKARKDGDDWLISGQKLFSSGADAPDNKIILAVRTEQTEKRHEGISLFLVPNDLPGVTIRRLDVIGRRILGLSEIYFDDVRIPARYLLGDAGKGWEYIGRHLERERITLAANYLGCASSALNDAVDYAKERHQFGQPIGHFQSIAHMIADMATELECGRWLTTMAAWRYDNGLPCRKEASMAKLYVSEMLQRITASGMQILGGHAYTTDHAMQRHWRDARNATVGGGTSQIQRQLIARDLGL</sequence>
<proteinExistence type="inferred from homology"/>
<evidence type="ECO:0000256" key="3">
    <source>
        <dbReference type="ARBA" id="ARBA00022630"/>
    </source>
</evidence>
<dbReference type="SUPFAM" id="SSF56645">
    <property type="entry name" value="Acyl-CoA dehydrogenase NM domain-like"/>
    <property type="match status" value="1"/>
</dbReference>
<dbReference type="PIRSF" id="PIRSF016578">
    <property type="entry name" value="HsaA"/>
    <property type="match status" value="1"/>
</dbReference>
<dbReference type="PANTHER" id="PTHR43884">
    <property type="entry name" value="ACYL-COA DEHYDROGENASE"/>
    <property type="match status" value="1"/>
</dbReference>
<evidence type="ECO:0000256" key="4">
    <source>
        <dbReference type="ARBA" id="ARBA00022827"/>
    </source>
</evidence>
<keyword evidence="10" id="KW-1185">Reference proteome</keyword>
<comment type="similarity">
    <text evidence="2">Belongs to the acyl-CoA dehydrogenase family.</text>
</comment>
<gene>
    <name evidence="9" type="ORF">CR155_02395</name>
</gene>
<dbReference type="InterPro" id="IPR046373">
    <property type="entry name" value="Acyl-CoA_Oxase/DH_mid-dom_sf"/>
</dbReference>
<dbReference type="Pfam" id="PF02771">
    <property type="entry name" value="Acyl-CoA_dh_N"/>
    <property type="match status" value="1"/>
</dbReference>
<dbReference type="Gene3D" id="2.40.110.10">
    <property type="entry name" value="Butyryl-CoA Dehydrogenase, subunit A, domain 2"/>
    <property type="match status" value="1"/>
</dbReference>
<dbReference type="OrthoDB" id="7807987at2"/>
<dbReference type="InterPro" id="IPR009100">
    <property type="entry name" value="AcylCoA_DH/oxidase_NM_dom_sf"/>
</dbReference>
<evidence type="ECO:0000256" key="5">
    <source>
        <dbReference type="ARBA" id="ARBA00023002"/>
    </source>
</evidence>
<dbReference type="Gene3D" id="1.20.140.10">
    <property type="entry name" value="Butyryl-CoA Dehydrogenase, subunit A, domain 3"/>
    <property type="match status" value="1"/>
</dbReference>
<dbReference type="SUPFAM" id="SSF47203">
    <property type="entry name" value="Acyl-CoA dehydrogenase C-terminal domain-like"/>
    <property type="match status" value="1"/>
</dbReference>
<evidence type="ECO:0000313" key="9">
    <source>
        <dbReference type="EMBL" id="PLC55912.1"/>
    </source>
</evidence>
<dbReference type="InterPro" id="IPR036250">
    <property type="entry name" value="AcylCo_DH-like_C"/>
</dbReference>
<reference evidence="9 10" key="1">
    <citation type="submission" date="2017-10" db="EMBL/GenBank/DDBJ databases">
        <title>Two draft genome sequences of Pusillimonas sp. strains isolated from a nitrate- and radionuclide-contaminated groundwater in Russia.</title>
        <authorList>
            <person name="Grouzdev D.S."/>
            <person name="Tourova T.P."/>
            <person name="Goeva M.A."/>
            <person name="Babich T.L."/>
            <person name="Sokolova D.S."/>
            <person name="Abdullin R."/>
            <person name="Poltaraus A.B."/>
            <person name="Toshchakov S.V."/>
            <person name="Nazina T.N."/>
        </authorList>
    </citation>
    <scope>NUCLEOTIDE SEQUENCE [LARGE SCALE GENOMIC DNA]</scope>
    <source>
        <strain evidence="9 10">JR1/69-2-13</strain>
    </source>
</reference>
<dbReference type="AlphaFoldDB" id="A0A2N4ULL7"/>
<dbReference type="InterPro" id="IPR037069">
    <property type="entry name" value="AcylCoA_DH/ox_N_sf"/>
</dbReference>
<dbReference type="Proteomes" id="UP000234328">
    <property type="component" value="Unassembled WGS sequence"/>
</dbReference>
<feature type="domain" description="Acyl-CoA oxidase/dehydrogenase middle" evidence="7">
    <location>
        <begin position="122"/>
        <end position="218"/>
    </location>
</feature>
<evidence type="ECO:0000256" key="2">
    <source>
        <dbReference type="ARBA" id="ARBA00009347"/>
    </source>
</evidence>
<name>A0A2N4ULL7_9BURK</name>
<dbReference type="InterPro" id="IPR006091">
    <property type="entry name" value="Acyl-CoA_Oxase/DH_mid-dom"/>
</dbReference>
<feature type="domain" description="Acyl-CoA dehydrogenase/oxidase C-terminal" evidence="6">
    <location>
        <begin position="230"/>
        <end position="378"/>
    </location>
</feature>
<comment type="caution">
    <text evidence="9">The sequence shown here is derived from an EMBL/GenBank/DDBJ whole genome shotgun (WGS) entry which is preliminary data.</text>
</comment>
<dbReference type="GO" id="GO:0003995">
    <property type="term" value="F:acyl-CoA dehydrogenase activity"/>
    <property type="evidence" value="ECO:0007669"/>
    <property type="project" value="TreeGrafter"/>
</dbReference>
<keyword evidence="3" id="KW-0285">Flavoprotein</keyword>
<dbReference type="GO" id="GO:0050660">
    <property type="term" value="F:flavin adenine dinucleotide binding"/>
    <property type="evidence" value="ECO:0007669"/>
    <property type="project" value="InterPro"/>
</dbReference>
<dbReference type="Pfam" id="PF00441">
    <property type="entry name" value="Acyl-CoA_dh_1"/>
    <property type="match status" value="1"/>
</dbReference>
<dbReference type="EMBL" id="PDNV01000001">
    <property type="protein sequence ID" value="PLC55912.1"/>
    <property type="molecule type" value="Genomic_DNA"/>
</dbReference>
<evidence type="ECO:0000313" key="10">
    <source>
        <dbReference type="Proteomes" id="UP000234328"/>
    </source>
</evidence>
<dbReference type="InterPro" id="IPR009075">
    <property type="entry name" value="AcylCo_DH/oxidase_C"/>
</dbReference>
<dbReference type="Gene3D" id="1.10.540.10">
    <property type="entry name" value="Acyl-CoA dehydrogenase/oxidase, N-terminal domain"/>
    <property type="match status" value="1"/>
</dbReference>
<comment type="cofactor">
    <cofactor evidence="1">
        <name>FAD</name>
        <dbReference type="ChEBI" id="CHEBI:57692"/>
    </cofactor>
</comment>
<dbReference type="InterPro" id="IPR013786">
    <property type="entry name" value="AcylCoA_DH/ox_N"/>
</dbReference>
<evidence type="ECO:0000259" key="8">
    <source>
        <dbReference type="Pfam" id="PF02771"/>
    </source>
</evidence>
<evidence type="ECO:0000256" key="1">
    <source>
        <dbReference type="ARBA" id="ARBA00001974"/>
    </source>
</evidence>
<organism evidence="9 10">
    <name type="scientific">Pollutimonas nitritireducens</name>
    <dbReference type="NCBI Taxonomy" id="2045209"/>
    <lineage>
        <taxon>Bacteria</taxon>
        <taxon>Pseudomonadati</taxon>
        <taxon>Pseudomonadota</taxon>
        <taxon>Betaproteobacteria</taxon>
        <taxon>Burkholderiales</taxon>
        <taxon>Alcaligenaceae</taxon>
        <taxon>Pollutimonas</taxon>
    </lineage>
</organism>
<evidence type="ECO:0000259" key="6">
    <source>
        <dbReference type="Pfam" id="PF00441"/>
    </source>
</evidence>
<keyword evidence="5" id="KW-0560">Oxidoreductase</keyword>
<dbReference type="PANTHER" id="PTHR43884:SF12">
    <property type="entry name" value="ISOVALERYL-COA DEHYDROGENASE, MITOCHONDRIAL-RELATED"/>
    <property type="match status" value="1"/>
</dbReference>
<accession>A0A2N4ULL7</accession>
<dbReference type="RefSeq" id="WP_102068381.1">
    <property type="nucleotide sequence ID" value="NZ_PDNV01000001.1"/>
</dbReference>
<dbReference type="FunFam" id="1.20.140.10:FF:000001">
    <property type="entry name" value="Acyl-CoA dehydrogenase"/>
    <property type="match status" value="1"/>
</dbReference>
<evidence type="ECO:0000259" key="7">
    <source>
        <dbReference type="Pfam" id="PF02770"/>
    </source>
</evidence>